<proteinExistence type="predicted"/>
<protein>
    <submittedName>
        <fullName evidence="1">Uncharacterized protein</fullName>
    </submittedName>
</protein>
<gene>
    <name evidence="1" type="ORF">NE686_13285</name>
</gene>
<keyword evidence="2" id="KW-1185">Reference proteome</keyword>
<reference evidence="1 2" key="1">
    <citation type="submission" date="2022-06" db="EMBL/GenBank/DDBJ databases">
        <title>Isolation of gut microbiota from human fecal samples.</title>
        <authorList>
            <person name="Pamer E.G."/>
            <person name="Barat B."/>
            <person name="Waligurski E."/>
            <person name="Medina S."/>
            <person name="Paddock L."/>
            <person name="Mostad J."/>
        </authorList>
    </citation>
    <scope>NUCLEOTIDE SEQUENCE [LARGE SCALE GENOMIC DNA]</scope>
    <source>
        <strain evidence="1 2">DFI.7.95</strain>
    </source>
</reference>
<dbReference type="EMBL" id="JANGAC010000010">
    <property type="protein sequence ID" value="MCQ4924069.1"/>
    <property type="molecule type" value="Genomic_DNA"/>
</dbReference>
<evidence type="ECO:0000313" key="1">
    <source>
        <dbReference type="EMBL" id="MCQ4924069.1"/>
    </source>
</evidence>
<organism evidence="1 2">
    <name type="scientific">Tissierella carlieri</name>
    <dbReference type="NCBI Taxonomy" id="689904"/>
    <lineage>
        <taxon>Bacteria</taxon>
        <taxon>Bacillati</taxon>
        <taxon>Bacillota</taxon>
        <taxon>Tissierellia</taxon>
        <taxon>Tissierellales</taxon>
        <taxon>Tissierellaceae</taxon>
        <taxon>Tissierella</taxon>
    </lineage>
</organism>
<dbReference type="RefSeq" id="WP_256311893.1">
    <property type="nucleotide sequence ID" value="NZ_JANGAC010000010.1"/>
</dbReference>
<accession>A0ABT1SC57</accession>
<comment type="caution">
    <text evidence="1">The sequence shown here is derived from an EMBL/GenBank/DDBJ whole genome shotgun (WGS) entry which is preliminary data.</text>
</comment>
<sequence>MKIFNAKPITQIKQEKSEEIPPSVLEVYEIVAAMGEEIATVTAANEALKAEIEALKGGAK</sequence>
<name>A0ABT1SC57_9FIRM</name>
<evidence type="ECO:0000313" key="2">
    <source>
        <dbReference type="Proteomes" id="UP001524478"/>
    </source>
</evidence>
<dbReference type="Proteomes" id="UP001524478">
    <property type="component" value="Unassembled WGS sequence"/>
</dbReference>